<feature type="region of interest" description="Disordered" evidence="1">
    <location>
        <begin position="1"/>
        <end position="32"/>
    </location>
</feature>
<evidence type="ECO:0000256" key="1">
    <source>
        <dbReference type="SAM" id="MobiDB-lite"/>
    </source>
</evidence>
<accession>A0AAJ0AEE6</accession>
<comment type="caution">
    <text evidence="2">The sequence shown here is derived from an EMBL/GenBank/DDBJ whole genome shotgun (WGS) entry which is preliminary data.</text>
</comment>
<gene>
    <name evidence="2" type="ORF">BDP55DRAFT_679574</name>
</gene>
<evidence type="ECO:0000313" key="2">
    <source>
        <dbReference type="EMBL" id="KAK1659455.1"/>
    </source>
</evidence>
<feature type="compositionally biased region" description="Basic and acidic residues" evidence="1">
    <location>
        <begin position="14"/>
        <end position="24"/>
    </location>
</feature>
<dbReference type="Proteomes" id="UP001224890">
    <property type="component" value="Unassembled WGS sequence"/>
</dbReference>
<evidence type="ECO:0000313" key="3">
    <source>
        <dbReference type="Proteomes" id="UP001224890"/>
    </source>
</evidence>
<dbReference type="AlphaFoldDB" id="A0AAJ0AEE6"/>
<keyword evidence="3" id="KW-1185">Reference proteome</keyword>
<name>A0AAJ0AEE6_9PEZI</name>
<dbReference type="GeneID" id="85460587"/>
<dbReference type="EMBL" id="JAHMHR010000060">
    <property type="protein sequence ID" value="KAK1659455.1"/>
    <property type="molecule type" value="Genomic_DNA"/>
</dbReference>
<protein>
    <submittedName>
        <fullName evidence="2">Uncharacterized protein</fullName>
    </submittedName>
</protein>
<sequence length="70" mass="7757">MELRDGALNPNKVPDMDVGRRREPQAGSGVGEMRLKLTPGRTRHVMQRSARQCLKMGVPWLATGCLVKKA</sequence>
<organism evidence="2 3">
    <name type="scientific">Colletotrichum godetiae</name>
    <dbReference type="NCBI Taxonomy" id="1209918"/>
    <lineage>
        <taxon>Eukaryota</taxon>
        <taxon>Fungi</taxon>
        <taxon>Dikarya</taxon>
        <taxon>Ascomycota</taxon>
        <taxon>Pezizomycotina</taxon>
        <taxon>Sordariomycetes</taxon>
        <taxon>Hypocreomycetidae</taxon>
        <taxon>Glomerellales</taxon>
        <taxon>Glomerellaceae</taxon>
        <taxon>Colletotrichum</taxon>
        <taxon>Colletotrichum acutatum species complex</taxon>
    </lineage>
</organism>
<dbReference type="RefSeq" id="XP_060424219.1">
    <property type="nucleotide sequence ID" value="XM_060576061.1"/>
</dbReference>
<proteinExistence type="predicted"/>
<reference evidence="2" key="1">
    <citation type="submission" date="2021-06" db="EMBL/GenBank/DDBJ databases">
        <title>Comparative genomics, transcriptomics and evolutionary studies reveal genomic signatures of adaptation to plant cell wall in hemibiotrophic fungi.</title>
        <authorList>
            <consortium name="DOE Joint Genome Institute"/>
            <person name="Baroncelli R."/>
            <person name="Diaz J.F."/>
            <person name="Benocci T."/>
            <person name="Peng M."/>
            <person name="Battaglia E."/>
            <person name="Haridas S."/>
            <person name="Andreopoulos W."/>
            <person name="Labutti K."/>
            <person name="Pangilinan J."/>
            <person name="Floch G.L."/>
            <person name="Makela M.R."/>
            <person name="Henrissat B."/>
            <person name="Grigoriev I.V."/>
            <person name="Crouch J.A."/>
            <person name="De Vries R.P."/>
            <person name="Sukno S.A."/>
            <person name="Thon M.R."/>
        </authorList>
    </citation>
    <scope>NUCLEOTIDE SEQUENCE</scope>
    <source>
        <strain evidence="2">CBS 193.32</strain>
    </source>
</reference>